<feature type="domain" description="Cytochrome c" evidence="8">
    <location>
        <begin position="40"/>
        <end position="143"/>
    </location>
</feature>
<feature type="binding site" description="covalent" evidence="6">
    <location>
        <position position="204"/>
    </location>
    <ligand>
        <name>heme c</name>
        <dbReference type="ChEBI" id="CHEBI:61717"/>
        <label>2</label>
    </ligand>
</feature>
<dbReference type="GO" id="GO:0020037">
    <property type="term" value="F:heme binding"/>
    <property type="evidence" value="ECO:0007669"/>
    <property type="project" value="InterPro"/>
</dbReference>
<evidence type="ECO:0000256" key="5">
    <source>
        <dbReference type="ARBA" id="ARBA00023004"/>
    </source>
</evidence>
<keyword evidence="3 7" id="KW-0479">Metal-binding</keyword>
<evidence type="ECO:0000256" key="1">
    <source>
        <dbReference type="ARBA" id="ARBA00022448"/>
    </source>
</evidence>
<comment type="caution">
    <text evidence="9">The sequence shown here is derived from an EMBL/GenBank/DDBJ whole genome shotgun (WGS) entry which is preliminary data.</text>
</comment>
<sequence>MKKRLALLILLIAIVVIALLWWRENRRYDGPVQKVTASAGQITHGRYLAQAADCSACHTANGGAPLAGGYPLETPFGTLYGSNLTPSADHGIGRWTKDDFFLALTQGVAPGGRHLYPAMPYTSYKGISRQDSDDIYAYLMTRPAVDVAVQENAMPFPFNQRMALIGWNLLFRSSQPLPASSQGNSAQWQRGRYLADVLGHCGECHTPRGVLGQMDLDKPMQGGVVGRYMAPDITPQGLAQRGWQPQEISRFLSTGLATQGSVFSEMHMVEDLSTRHLTPPDQQALMTYLMGDQPPAAVAAVKTGSGSDTGRMIYLDQCSGCHAREGEGKPHVSVAMRNNATLRQPDGRNLIVSILDGLPVQQFPNGESMQSMPAFGGRLSDAEVAELVNYLRVTWGGQPANITADQVKALRK</sequence>
<dbReference type="InterPro" id="IPR009056">
    <property type="entry name" value="Cyt_c-like_dom"/>
</dbReference>
<dbReference type="GO" id="GO:0016020">
    <property type="term" value="C:membrane"/>
    <property type="evidence" value="ECO:0007669"/>
    <property type="project" value="InterPro"/>
</dbReference>
<feature type="binding site" description="covalent" evidence="6">
    <location>
        <position position="318"/>
    </location>
    <ligand>
        <name>heme c</name>
        <dbReference type="ChEBI" id="CHEBI:61717"/>
        <label>3</label>
    </ligand>
</feature>
<dbReference type="EMBL" id="NWUO01000005">
    <property type="protein sequence ID" value="PNS12026.1"/>
    <property type="molecule type" value="Genomic_DNA"/>
</dbReference>
<dbReference type="PIRSF" id="PIRSF000018">
    <property type="entry name" value="Mb_ADH_cyt_c"/>
    <property type="match status" value="1"/>
</dbReference>
<evidence type="ECO:0000256" key="3">
    <source>
        <dbReference type="ARBA" id="ARBA00022723"/>
    </source>
</evidence>
<dbReference type="PANTHER" id="PTHR35008">
    <property type="entry name" value="BLL4482 PROTEIN-RELATED"/>
    <property type="match status" value="1"/>
</dbReference>
<feature type="domain" description="Cytochrome c" evidence="8">
    <location>
        <begin position="305"/>
        <end position="395"/>
    </location>
</feature>
<evidence type="ECO:0000256" key="6">
    <source>
        <dbReference type="PIRSR" id="PIRSR000018-50"/>
    </source>
</evidence>
<dbReference type="PANTHER" id="PTHR35008:SF4">
    <property type="entry name" value="BLL4482 PROTEIN"/>
    <property type="match status" value="1"/>
</dbReference>
<evidence type="ECO:0000256" key="7">
    <source>
        <dbReference type="PIRSR" id="PIRSR000018-51"/>
    </source>
</evidence>
<accession>A0A2K1QAH0</accession>
<evidence type="ECO:0000256" key="4">
    <source>
        <dbReference type="ARBA" id="ARBA00022982"/>
    </source>
</evidence>
<keyword evidence="4" id="KW-0249">Electron transport</keyword>
<gene>
    <name evidence="9" type="ORF">COO59_08550</name>
</gene>
<dbReference type="InterPro" id="IPR051459">
    <property type="entry name" value="Cytochrome_c-type_DH"/>
</dbReference>
<name>A0A2K1QAH0_9GAMM</name>
<evidence type="ECO:0000256" key="2">
    <source>
        <dbReference type="ARBA" id="ARBA00022617"/>
    </source>
</evidence>
<comment type="cofactor">
    <cofactor evidence="6">
        <name>heme c</name>
        <dbReference type="ChEBI" id="CHEBI:61717"/>
    </cofactor>
    <text evidence="6">Binds 3 heme c groups covalently per subunit.</text>
</comment>
<dbReference type="GO" id="GO:0016614">
    <property type="term" value="F:oxidoreductase activity, acting on CH-OH group of donors"/>
    <property type="evidence" value="ECO:0007669"/>
    <property type="project" value="InterPro"/>
</dbReference>
<feature type="binding site" description="covalent" evidence="6">
    <location>
        <position position="321"/>
    </location>
    <ligand>
        <name>heme c</name>
        <dbReference type="ChEBI" id="CHEBI:61717"/>
        <label>3</label>
    </ligand>
</feature>
<dbReference type="AlphaFoldDB" id="A0A2K1QAH0"/>
<dbReference type="SUPFAM" id="SSF46626">
    <property type="entry name" value="Cytochrome c"/>
    <property type="match status" value="3"/>
</dbReference>
<dbReference type="PROSITE" id="PS51007">
    <property type="entry name" value="CYTC"/>
    <property type="match status" value="3"/>
</dbReference>
<dbReference type="PRINTS" id="PR00605">
    <property type="entry name" value="CYTCHROMECIC"/>
</dbReference>
<organism evidence="9 10">
    <name type="scientific">Mixta theicola</name>
    <dbReference type="NCBI Taxonomy" id="1458355"/>
    <lineage>
        <taxon>Bacteria</taxon>
        <taxon>Pseudomonadati</taxon>
        <taxon>Pseudomonadota</taxon>
        <taxon>Gammaproteobacteria</taxon>
        <taxon>Enterobacterales</taxon>
        <taxon>Erwiniaceae</taxon>
        <taxon>Mixta</taxon>
    </lineage>
</organism>
<dbReference type="OrthoDB" id="9811281at2"/>
<feature type="binding site" description="covalent" evidence="6">
    <location>
        <position position="201"/>
    </location>
    <ligand>
        <name>heme c</name>
        <dbReference type="ChEBI" id="CHEBI:61717"/>
        <label>2</label>
    </ligand>
</feature>
<dbReference type="InterPro" id="IPR008168">
    <property type="entry name" value="Cyt_C_IC"/>
</dbReference>
<keyword evidence="1" id="KW-0813">Transport</keyword>
<keyword evidence="10" id="KW-1185">Reference proteome</keyword>
<feature type="binding site" description="axial binding residue" evidence="7">
    <location>
        <position position="205"/>
    </location>
    <ligand>
        <name>heme c</name>
        <dbReference type="ChEBI" id="CHEBI:61717"/>
        <label>2</label>
    </ligand>
    <ligandPart>
        <name>Fe</name>
        <dbReference type="ChEBI" id="CHEBI:18248"/>
    </ligandPart>
</feature>
<feature type="binding site" description="covalent" evidence="6">
    <location>
        <position position="54"/>
    </location>
    <ligand>
        <name>heme c</name>
        <dbReference type="ChEBI" id="CHEBI:61717"/>
        <label>1</label>
    </ligand>
</feature>
<feature type="domain" description="Cytochrome c" evidence="8">
    <location>
        <begin position="186"/>
        <end position="293"/>
    </location>
</feature>
<dbReference type="InterPro" id="IPR014353">
    <property type="entry name" value="Membr-bd_ADH_cyt_c"/>
</dbReference>
<evidence type="ECO:0000313" key="9">
    <source>
        <dbReference type="EMBL" id="PNS12026.1"/>
    </source>
</evidence>
<evidence type="ECO:0000259" key="8">
    <source>
        <dbReference type="PROSITE" id="PS51007"/>
    </source>
</evidence>
<dbReference type="GO" id="GO:0009055">
    <property type="term" value="F:electron transfer activity"/>
    <property type="evidence" value="ECO:0007669"/>
    <property type="project" value="InterPro"/>
</dbReference>
<dbReference type="Pfam" id="PF13442">
    <property type="entry name" value="Cytochrome_CBB3"/>
    <property type="match status" value="1"/>
</dbReference>
<feature type="binding site" description="axial binding residue" evidence="7">
    <location>
        <position position="322"/>
    </location>
    <ligand>
        <name>heme c</name>
        <dbReference type="ChEBI" id="CHEBI:61717"/>
        <label>3</label>
    </ligand>
    <ligandPart>
        <name>Fe</name>
        <dbReference type="ChEBI" id="CHEBI:18248"/>
    </ligandPart>
</feature>
<dbReference type="GO" id="GO:0005506">
    <property type="term" value="F:iron ion binding"/>
    <property type="evidence" value="ECO:0007669"/>
    <property type="project" value="InterPro"/>
</dbReference>
<dbReference type="InterPro" id="IPR036909">
    <property type="entry name" value="Cyt_c-like_dom_sf"/>
</dbReference>
<dbReference type="Proteomes" id="UP000236345">
    <property type="component" value="Unassembled WGS sequence"/>
</dbReference>
<dbReference type="Pfam" id="PF00034">
    <property type="entry name" value="Cytochrom_C"/>
    <property type="match status" value="1"/>
</dbReference>
<protein>
    <submittedName>
        <fullName evidence="9">Cytochrome C oxidase Cbb3</fullName>
    </submittedName>
</protein>
<proteinExistence type="predicted"/>
<keyword evidence="5 7" id="KW-0408">Iron</keyword>
<dbReference type="RefSeq" id="WP_103059383.1">
    <property type="nucleotide sequence ID" value="NZ_BSOF01000029.1"/>
</dbReference>
<dbReference type="Gene3D" id="1.10.760.10">
    <property type="entry name" value="Cytochrome c-like domain"/>
    <property type="match status" value="3"/>
</dbReference>
<keyword evidence="2 6" id="KW-0349">Heme</keyword>
<feature type="binding site" description="axial binding residue" evidence="7">
    <location>
        <position position="58"/>
    </location>
    <ligand>
        <name>heme c</name>
        <dbReference type="ChEBI" id="CHEBI:61717"/>
        <label>1</label>
    </ligand>
    <ligandPart>
        <name>Fe</name>
        <dbReference type="ChEBI" id="CHEBI:18248"/>
    </ligandPart>
</feature>
<reference evidence="10" key="1">
    <citation type="submission" date="2017-09" db="EMBL/GenBank/DDBJ databases">
        <authorList>
            <person name="Palmer M."/>
            <person name="Steenkamp E.T."/>
            <person name="Coetzee M.P."/>
            <person name="Avontuur J.R."/>
            <person name="Van Zyl E."/>
            <person name="Chan W.-Y."/>
            <person name="Blom J."/>
            <person name="Venter S.N."/>
        </authorList>
    </citation>
    <scope>NUCLEOTIDE SEQUENCE [LARGE SCALE GENOMIC DNA]</scope>
    <source>
        <strain evidence="10">QC88-366</strain>
    </source>
</reference>
<evidence type="ECO:0000313" key="10">
    <source>
        <dbReference type="Proteomes" id="UP000236345"/>
    </source>
</evidence>
<feature type="binding site" description="covalent" evidence="6">
    <location>
        <position position="57"/>
    </location>
    <ligand>
        <name>heme c</name>
        <dbReference type="ChEBI" id="CHEBI:61717"/>
        <label>1</label>
    </ligand>
</feature>